<evidence type="ECO:0000256" key="3">
    <source>
        <dbReference type="PROSITE-ProRule" id="PRU00284"/>
    </source>
</evidence>
<feature type="transmembrane region" description="Helical" evidence="5">
    <location>
        <begin position="184"/>
        <end position="204"/>
    </location>
</feature>
<dbReference type="Gene3D" id="1.10.287.950">
    <property type="entry name" value="Methyl-accepting chemotaxis protein"/>
    <property type="match status" value="1"/>
</dbReference>
<keyword evidence="5" id="KW-1133">Transmembrane helix</keyword>
<organism evidence="7 8">
    <name type="scientific">Chromobacterium subtsugae</name>
    <dbReference type="NCBI Taxonomy" id="251747"/>
    <lineage>
        <taxon>Bacteria</taxon>
        <taxon>Pseudomonadati</taxon>
        <taxon>Pseudomonadota</taxon>
        <taxon>Betaproteobacteria</taxon>
        <taxon>Neisseriales</taxon>
        <taxon>Chromobacteriaceae</taxon>
        <taxon>Chromobacterium</taxon>
    </lineage>
</organism>
<evidence type="ECO:0000259" key="6">
    <source>
        <dbReference type="PROSITE" id="PS50111"/>
    </source>
</evidence>
<keyword evidence="1 3" id="KW-0807">Transducer</keyword>
<dbReference type="Gene3D" id="2.40.10.220">
    <property type="entry name" value="predicted glycosyltransferase like domains"/>
    <property type="match status" value="1"/>
</dbReference>
<comment type="similarity">
    <text evidence="2">Belongs to the methyl-accepting chemotaxis (MCP) protein family.</text>
</comment>
<dbReference type="SMART" id="SM00283">
    <property type="entry name" value="MA"/>
    <property type="match status" value="1"/>
</dbReference>
<feature type="coiled-coil region" evidence="4">
    <location>
        <begin position="335"/>
        <end position="382"/>
    </location>
</feature>
<keyword evidence="5" id="KW-0812">Transmembrane</keyword>
<evidence type="ECO:0000256" key="2">
    <source>
        <dbReference type="ARBA" id="ARBA00029447"/>
    </source>
</evidence>
<dbReference type="Proteomes" id="UP000711178">
    <property type="component" value="Unassembled WGS sequence"/>
</dbReference>
<sequence>MRQLTIRQLMSIGTAIAVIPLLFGNLLIWQGNASLRQAATASGNASAALLHFKNARYNVVQIQQFLTDAAATGETADDYRDEESNWKQALTELDTLSQLLPELAADLQTLKPQVNHLHEEGRAMVEAYIRQGREAGNAIMKKPGSGFDDTTDAIDKKLEELSKRIEQLFSAANNAQESALRQTALLNAAIAALAILLILAANSYQYLSLRRLLGGEPAYASEVAKEIADGNLSLQVANQSQSTDSLLGSMKTMTQKLTEHLRLLDQETKQVGQSSYQISEISKHITDNSEREQGHSDEVRQATTVLEETTESVRAIAQKVSQHADQARLSANQGMATMRSNIEEMGRAVDEAQQAEGKIQALSEANQKIQVITQTISSITEQTNLLALNAAIEAARAGEAGRGFAVVADEVRKLAHHAGQATDEITAIIGNLNQLIEENTQSVQGIIERTRAGMQKAEEASTAISSLVHDIDNNVHAAHQISDASSTQMQRLDTLRSTLAKLLDNMSGNALKVRTTGVISRDLYRVTGNLSQIMEKFRFDPNWTPTARSNEHRRHPRVNKNLLVQVDDGGQKRDATTVDFSLTGLQLRLPMPLQAKAGSELPLSIQLPQDSIERYSKQQPLTLTAKLLWTRKTEEGELYGFSFGRPNPQQLAQLEQAFLFFCHNPIYE</sequence>
<dbReference type="PANTHER" id="PTHR32089:SF112">
    <property type="entry name" value="LYSOZYME-LIKE PROTEIN-RELATED"/>
    <property type="match status" value="1"/>
</dbReference>
<accession>A0ABS7FKT1</accession>
<evidence type="ECO:0000313" key="7">
    <source>
        <dbReference type="EMBL" id="MBW8290341.1"/>
    </source>
</evidence>
<dbReference type="Pfam" id="PF07238">
    <property type="entry name" value="PilZ"/>
    <property type="match status" value="1"/>
</dbReference>
<keyword evidence="5" id="KW-0472">Membrane</keyword>
<proteinExistence type="inferred from homology"/>
<dbReference type="PRINTS" id="PR00260">
    <property type="entry name" value="CHEMTRNSDUCR"/>
</dbReference>
<dbReference type="PROSITE" id="PS50111">
    <property type="entry name" value="CHEMOTAXIS_TRANSDUC_2"/>
    <property type="match status" value="1"/>
</dbReference>
<feature type="domain" description="Methyl-accepting transducer" evidence="6">
    <location>
        <begin position="267"/>
        <end position="503"/>
    </location>
</feature>
<evidence type="ECO:0000256" key="1">
    <source>
        <dbReference type="ARBA" id="ARBA00023224"/>
    </source>
</evidence>
<evidence type="ECO:0000256" key="5">
    <source>
        <dbReference type="SAM" id="Phobius"/>
    </source>
</evidence>
<dbReference type="InterPro" id="IPR004090">
    <property type="entry name" value="Chemotax_Me-accpt_rcpt"/>
</dbReference>
<dbReference type="InterPro" id="IPR009875">
    <property type="entry name" value="PilZ_domain"/>
</dbReference>
<dbReference type="SUPFAM" id="SSF58104">
    <property type="entry name" value="Methyl-accepting chemotaxis protein (MCP) signaling domain"/>
    <property type="match status" value="1"/>
</dbReference>
<keyword evidence="4" id="KW-0175">Coiled coil</keyword>
<gene>
    <name evidence="7" type="ORF">KIF53_22140</name>
</gene>
<dbReference type="GeneID" id="89685565"/>
<evidence type="ECO:0000256" key="4">
    <source>
        <dbReference type="SAM" id="Coils"/>
    </source>
</evidence>
<comment type="caution">
    <text evidence="7">The sequence shown here is derived from an EMBL/GenBank/DDBJ whole genome shotgun (WGS) entry which is preliminary data.</text>
</comment>
<keyword evidence="8" id="KW-1185">Reference proteome</keyword>
<dbReference type="Pfam" id="PF00015">
    <property type="entry name" value="MCPsignal"/>
    <property type="match status" value="1"/>
</dbReference>
<dbReference type="SUPFAM" id="SSF141371">
    <property type="entry name" value="PilZ domain-like"/>
    <property type="match status" value="1"/>
</dbReference>
<evidence type="ECO:0000313" key="8">
    <source>
        <dbReference type="Proteomes" id="UP000711178"/>
    </source>
</evidence>
<feature type="transmembrane region" description="Helical" evidence="5">
    <location>
        <begin position="6"/>
        <end position="28"/>
    </location>
</feature>
<protein>
    <submittedName>
        <fullName evidence="7">Methyl-accepting chemotaxis protein</fullName>
    </submittedName>
</protein>
<dbReference type="EMBL" id="JAHDTB010000045">
    <property type="protein sequence ID" value="MBW8290341.1"/>
    <property type="molecule type" value="Genomic_DNA"/>
</dbReference>
<dbReference type="PANTHER" id="PTHR32089">
    <property type="entry name" value="METHYL-ACCEPTING CHEMOTAXIS PROTEIN MCPB"/>
    <property type="match status" value="1"/>
</dbReference>
<dbReference type="RefSeq" id="WP_065202488.1">
    <property type="nucleotide sequence ID" value="NZ_CP142381.1"/>
</dbReference>
<name>A0ABS7FKT1_9NEIS</name>
<dbReference type="InterPro" id="IPR004089">
    <property type="entry name" value="MCPsignal_dom"/>
</dbReference>
<reference evidence="7 8" key="1">
    <citation type="submission" date="2021-05" db="EMBL/GenBank/DDBJ databases">
        <title>Draft Whole Genome Sequencing Of Biosensor Chromobacterium violaceum Strain CV026 Reveals A Regulatory RNA In Chromobacterium violaceum Phenotype Regulatory Network.</title>
        <authorList>
            <person name="Hong K.W."/>
            <person name="Chan K.G."/>
            <person name="Chang C.-Y."/>
        </authorList>
    </citation>
    <scope>NUCLEOTIDE SEQUENCE [LARGE SCALE GENOMIC DNA]</scope>
    <source>
        <strain evidence="7 8">ATCC 31532</strain>
    </source>
</reference>